<dbReference type="GO" id="GO:0005524">
    <property type="term" value="F:ATP binding"/>
    <property type="evidence" value="ECO:0007669"/>
    <property type="project" value="UniProtKB-KW"/>
</dbReference>
<dbReference type="PANTHER" id="PTHR41523:SF8">
    <property type="entry name" value="ETHYLENE RESPONSE SENSOR PROTEIN"/>
    <property type="match status" value="1"/>
</dbReference>
<evidence type="ECO:0000256" key="4">
    <source>
        <dbReference type="ARBA" id="ARBA00022679"/>
    </source>
</evidence>
<keyword evidence="10" id="KW-1185">Reference proteome</keyword>
<dbReference type="KEGG" id="gps:C427_4360"/>
<accession>M4S766</accession>
<dbReference type="SUPFAM" id="SSF55874">
    <property type="entry name" value="ATPase domain of HSP90 chaperone/DNA topoisomerase II/histidine kinase"/>
    <property type="match status" value="1"/>
</dbReference>
<keyword evidence="3" id="KW-0597">Phosphoprotein</keyword>
<feature type="domain" description="Histidine kinase/HSP90-like ATPase" evidence="8">
    <location>
        <begin position="9"/>
        <end position="107"/>
    </location>
</feature>
<name>M4S766_9ALTE</name>
<organism evidence="9 10">
    <name type="scientific">Paraglaciecola psychrophila 170</name>
    <dbReference type="NCBI Taxonomy" id="1129794"/>
    <lineage>
        <taxon>Bacteria</taxon>
        <taxon>Pseudomonadati</taxon>
        <taxon>Pseudomonadota</taxon>
        <taxon>Gammaproteobacteria</taxon>
        <taxon>Alteromonadales</taxon>
        <taxon>Alteromonadaceae</taxon>
        <taxon>Paraglaciecola</taxon>
    </lineage>
</organism>
<reference evidence="9 10" key="1">
    <citation type="journal article" date="2013" name="Genome Announc.">
        <title>Complete Genome Sequence of Glaciecola psychrophila Strain 170T.</title>
        <authorList>
            <person name="Yin J."/>
            <person name="Chen J."/>
            <person name="Liu G."/>
            <person name="Yu Y."/>
            <person name="Song L."/>
            <person name="Wang X."/>
            <person name="Qu X."/>
        </authorList>
    </citation>
    <scope>NUCLEOTIDE SEQUENCE [LARGE SCALE GENOMIC DNA]</scope>
    <source>
        <strain evidence="9 10">170</strain>
    </source>
</reference>
<dbReference type="SMART" id="SM00387">
    <property type="entry name" value="HATPase_c"/>
    <property type="match status" value="1"/>
</dbReference>
<dbReference type="Gene3D" id="3.30.565.10">
    <property type="entry name" value="Histidine kinase-like ATPase, C-terminal domain"/>
    <property type="match status" value="1"/>
</dbReference>
<dbReference type="eggNOG" id="COG3920">
    <property type="taxonomic scope" value="Bacteria"/>
</dbReference>
<evidence type="ECO:0000256" key="2">
    <source>
        <dbReference type="ARBA" id="ARBA00012438"/>
    </source>
</evidence>
<evidence type="ECO:0000313" key="9">
    <source>
        <dbReference type="EMBL" id="AGH46462.1"/>
    </source>
</evidence>
<dbReference type="EMBL" id="CP003837">
    <property type="protein sequence ID" value="AGH46462.1"/>
    <property type="molecule type" value="Genomic_DNA"/>
</dbReference>
<dbReference type="Pfam" id="PF02518">
    <property type="entry name" value="HATPase_c"/>
    <property type="match status" value="1"/>
</dbReference>
<keyword evidence="5" id="KW-0547">Nucleotide-binding</keyword>
<evidence type="ECO:0000256" key="5">
    <source>
        <dbReference type="ARBA" id="ARBA00022741"/>
    </source>
</evidence>
<dbReference type="GO" id="GO:0004673">
    <property type="term" value="F:protein histidine kinase activity"/>
    <property type="evidence" value="ECO:0007669"/>
    <property type="project" value="UniProtKB-EC"/>
</dbReference>
<dbReference type="STRING" id="1129794.C427_4360"/>
<sequence length="107" mass="11750">MDKINIDIDTAIVCGQIFSELYSNCIKHAFPDERSGNIKVTMRRADKGRMELKVVDDGIGLPEDFNLHKSATLGMKLIGALTTQLNGEISIDGCCGTSVWITFEGKQ</sequence>
<evidence type="ECO:0000256" key="6">
    <source>
        <dbReference type="ARBA" id="ARBA00022777"/>
    </source>
</evidence>
<evidence type="ECO:0000256" key="7">
    <source>
        <dbReference type="ARBA" id="ARBA00022840"/>
    </source>
</evidence>
<evidence type="ECO:0000256" key="3">
    <source>
        <dbReference type="ARBA" id="ARBA00022553"/>
    </source>
</evidence>
<dbReference type="InterPro" id="IPR003594">
    <property type="entry name" value="HATPase_dom"/>
</dbReference>
<dbReference type="InterPro" id="IPR036890">
    <property type="entry name" value="HATPase_C_sf"/>
</dbReference>
<dbReference type="HOGENOM" id="CLU_155953_0_0_6"/>
<keyword evidence="6" id="KW-0418">Kinase</keyword>
<evidence type="ECO:0000256" key="1">
    <source>
        <dbReference type="ARBA" id="ARBA00000085"/>
    </source>
</evidence>
<dbReference type="EC" id="2.7.13.3" evidence="2"/>
<dbReference type="Proteomes" id="UP000011864">
    <property type="component" value="Chromosome"/>
</dbReference>
<comment type="catalytic activity">
    <reaction evidence="1">
        <text>ATP + protein L-histidine = ADP + protein N-phospho-L-histidine.</text>
        <dbReference type="EC" id="2.7.13.3"/>
    </reaction>
</comment>
<dbReference type="PATRIC" id="fig|1129794.4.peg.4343"/>
<gene>
    <name evidence="9" type="ORF">C427_4360</name>
</gene>
<proteinExistence type="predicted"/>
<dbReference type="PANTHER" id="PTHR41523">
    <property type="entry name" value="TWO-COMPONENT SYSTEM SENSOR PROTEIN"/>
    <property type="match status" value="1"/>
</dbReference>
<keyword evidence="7" id="KW-0067">ATP-binding</keyword>
<dbReference type="AlphaFoldDB" id="M4S766"/>
<protein>
    <recommendedName>
        <fullName evidence="2">histidine kinase</fullName>
        <ecNumber evidence="2">2.7.13.3</ecNumber>
    </recommendedName>
</protein>
<keyword evidence="4" id="KW-0808">Transferase</keyword>
<evidence type="ECO:0000313" key="10">
    <source>
        <dbReference type="Proteomes" id="UP000011864"/>
    </source>
</evidence>
<evidence type="ECO:0000259" key="8">
    <source>
        <dbReference type="SMART" id="SM00387"/>
    </source>
</evidence>